<evidence type="ECO:0000259" key="11">
    <source>
        <dbReference type="PROSITE" id="PS50880"/>
    </source>
</evidence>
<dbReference type="SMART" id="SM00437">
    <property type="entry name" value="TOP1Ac"/>
    <property type="match status" value="1"/>
</dbReference>
<dbReference type="SMART" id="SM00436">
    <property type="entry name" value="TOP1Bc"/>
    <property type="match status" value="1"/>
</dbReference>
<dbReference type="PROSITE" id="PS00396">
    <property type="entry name" value="TOPO_IA_1"/>
    <property type="match status" value="1"/>
</dbReference>
<dbReference type="InterPro" id="IPR013825">
    <property type="entry name" value="Topo_IA_cen_sub2"/>
</dbReference>
<feature type="site" description="Interaction with DNA" evidence="10">
    <location>
        <position position="145"/>
    </location>
</feature>
<dbReference type="InterPro" id="IPR013497">
    <property type="entry name" value="Topo_IA_cen"/>
</dbReference>
<dbReference type="Proteomes" id="UP001484199">
    <property type="component" value="Chromosome"/>
</dbReference>
<dbReference type="InterPro" id="IPR006171">
    <property type="entry name" value="TOPRIM_dom"/>
</dbReference>
<comment type="subunit">
    <text evidence="10">Monomer.</text>
</comment>
<evidence type="ECO:0000256" key="4">
    <source>
        <dbReference type="ARBA" id="ARBA00022771"/>
    </source>
</evidence>
<comment type="similarity">
    <text evidence="2 10">Belongs to the type IA topoisomerase family.</text>
</comment>
<dbReference type="SUPFAM" id="SSF57783">
    <property type="entry name" value="Zinc beta-ribbon"/>
    <property type="match status" value="2"/>
</dbReference>
<dbReference type="InterPro" id="IPR013824">
    <property type="entry name" value="Topo_IA_cen_sub1"/>
</dbReference>
<dbReference type="InterPro" id="IPR003602">
    <property type="entry name" value="Topo_IA_DNA-bd_dom"/>
</dbReference>
<evidence type="ECO:0000256" key="5">
    <source>
        <dbReference type="ARBA" id="ARBA00022833"/>
    </source>
</evidence>
<organism evidence="13 14">
    <name type="scientific">Ash yellows phytoplasma</name>
    <dbReference type="NCBI Taxonomy" id="35780"/>
    <lineage>
        <taxon>Bacteria</taxon>
        <taxon>Bacillati</taxon>
        <taxon>Mycoplasmatota</taxon>
        <taxon>Mollicutes</taxon>
        <taxon>Acholeplasmatales</taxon>
        <taxon>Acholeplasmataceae</taxon>
        <taxon>Candidatus Phytoplasma</taxon>
        <taxon>16SrVII (Ash yellows group)</taxon>
    </lineage>
</organism>
<dbReference type="Gene3D" id="3.30.65.10">
    <property type="entry name" value="Bacterial Topoisomerase I, domain 1"/>
    <property type="match status" value="2"/>
</dbReference>
<dbReference type="InterPro" id="IPR023405">
    <property type="entry name" value="Topo_IA_core_domain"/>
</dbReference>
<proteinExistence type="inferred from homology"/>
<dbReference type="RefSeq" id="WP_341266392.1">
    <property type="nucleotide sequence ID" value="NZ_CP146843.1"/>
</dbReference>
<evidence type="ECO:0000313" key="14">
    <source>
        <dbReference type="Proteomes" id="UP001484199"/>
    </source>
</evidence>
<dbReference type="PRINTS" id="PR00417">
    <property type="entry name" value="PRTPISMRASEI"/>
</dbReference>
<feature type="domain" description="Topo IA-type catalytic" evidence="12">
    <location>
        <begin position="131"/>
        <end position="546"/>
    </location>
</feature>
<dbReference type="CDD" id="cd00186">
    <property type="entry name" value="TOP1Ac"/>
    <property type="match status" value="1"/>
</dbReference>
<dbReference type="Pfam" id="PF01396">
    <property type="entry name" value="Zn_ribbon_Top1"/>
    <property type="match status" value="2"/>
</dbReference>
<dbReference type="InterPro" id="IPR005733">
    <property type="entry name" value="TopoI_bac-type"/>
</dbReference>
<dbReference type="EMBL" id="CP146843">
    <property type="protein sequence ID" value="WYY26490.1"/>
    <property type="molecule type" value="Genomic_DNA"/>
</dbReference>
<dbReference type="PROSITE" id="PS50880">
    <property type="entry name" value="TOPRIM"/>
    <property type="match status" value="1"/>
</dbReference>
<evidence type="ECO:0000256" key="9">
    <source>
        <dbReference type="ARBA" id="ARBA00023235"/>
    </source>
</evidence>
<keyword evidence="3" id="KW-0479">Metal-binding</keyword>
<dbReference type="Gene3D" id="2.70.20.10">
    <property type="entry name" value="Topoisomerase I, domain 3"/>
    <property type="match status" value="1"/>
</dbReference>
<dbReference type="Pfam" id="PF01131">
    <property type="entry name" value="Topoisom_bac"/>
    <property type="match status" value="1"/>
</dbReference>
<feature type="domain" description="Toprim" evidence="11">
    <location>
        <begin position="3"/>
        <end position="115"/>
    </location>
</feature>
<feature type="site" description="Interaction with DNA" evidence="10">
    <location>
        <position position="33"/>
    </location>
</feature>
<dbReference type="PANTHER" id="PTHR42785:SF1">
    <property type="entry name" value="DNA TOPOISOMERASE"/>
    <property type="match status" value="1"/>
</dbReference>
<keyword evidence="8 10" id="KW-0238">DNA-binding</keyword>
<comment type="catalytic activity">
    <reaction evidence="1 10">
        <text>ATP-independent breakage of single-stranded DNA, followed by passage and rejoining.</text>
        <dbReference type="EC" id="5.6.2.1"/>
    </reaction>
</comment>
<keyword evidence="9 10" id="KW-0413">Isomerase</keyword>
<dbReference type="InterPro" id="IPR000380">
    <property type="entry name" value="Topo_IA"/>
</dbReference>
<accession>A0ABZ2UDM9</accession>
<feature type="site" description="Interaction with DNA" evidence="10">
    <location>
        <position position="478"/>
    </location>
</feature>
<dbReference type="EC" id="5.6.2.1" evidence="10"/>
<keyword evidence="5" id="KW-0862">Zinc</keyword>
<dbReference type="InterPro" id="IPR003601">
    <property type="entry name" value="Topo_IA_2"/>
</dbReference>
<dbReference type="Gene3D" id="3.40.50.140">
    <property type="match status" value="1"/>
</dbReference>
<evidence type="ECO:0000256" key="1">
    <source>
        <dbReference type="ARBA" id="ARBA00000213"/>
    </source>
</evidence>
<keyword evidence="4" id="KW-0863">Zinc-finger</keyword>
<keyword evidence="7 10" id="KW-0799">Topoisomerase</keyword>
<dbReference type="Pfam" id="PF01751">
    <property type="entry name" value="Toprim"/>
    <property type="match status" value="1"/>
</dbReference>
<comment type="caution">
    <text evidence="10">Lacks conserved residue(s) required for the propagation of feature annotation.</text>
</comment>
<dbReference type="InterPro" id="IPR013826">
    <property type="entry name" value="Topo_IA_cen_sub3"/>
</dbReference>
<evidence type="ECO:0000256" key="6">
    <source>
        <dbReference type="ARBA" id="ARBA00022842"/>
    </source>
</evidence>
<dbReference type="HAMAP" id="MF_00952">
    <property type="entry name" value="Topoisom_1_prok"/>
    <property type="match status" value="1"/>
</dbReference>
<comment type="function">
    <text evidence="10">Releases the supercoiling and torsional tension of DNA, which is introduced during the DNA replication and transcription, by transiently cleaving and rejoining one strand of the DNA duplex. Introduces a single-strand break via transesterification at a target site in duplex DNA. The scissile phosphodiester is attacked by the catalytic tyrosine of the enzyme, resulting in the formation of a DNA-(5'-phosphotyrosyl)-enzyme intermediate and the expulsion of a 3'-OH DNA strand. The free DNA strand then undergoes passage around the unbroken strand, thus removing DNA supercoils. Finally, in the religation step, the DNA 3'-OH attacks the covalent intermediate to expel the active-site tyrosine and restore the DNA phosphodiester backbone.</text>
</comment>
<name>A0ABZ2UDM9_ASHYP</name>
<dbReference type="InterPro" id="IPR013498">
    <property type="entry name" value="Topo_IA_Znf"/>
</dbReference>
<dbReference type="Gene3D" id="1.10.290.10">
    <property type="entry name" value="Topoisomerase I, domain 4"/>
    <property type="match status" value="1"/>
</dbReference>
<feature type="active site" description="O-(5'-phospho-DNA)-tyrosine intermediate" evidence="10">
    <location>
        <position position="291"/>
    </location>
</feature>
<dbReference type="SUPFAM" id="SSF56712">
    <property type="entry name" value="Prokaryotic type I DNA topoisomerase"/>
    <property type="match status" value="1"/>
</dbReference>
<keyword evidence="14" id="KW-1185">Reference proteome</keyword>
<evidence type="ECO:0000259" key="12">
    <source>
        <dbReference type="PROSITE" id="PS52039"/>
    </source>
</evidence>
<dbReference type="NCBIfam" id="TIGR01051">
    <property type="entry name" value="topA_bact"/>
    <property type="match status" value="1"/>
</dbReference>
<evidence type="ECO:0000256" key="7">
    <source>
        <dbReference type="ARBA" id="ARBA00023029"/>
    </source>
</evidence>
<reference evidence="13" key="1">
    <citation type="submission" date="2024-03" db="EMBL/GenBank/DDBJ databases">
        <title>The Complete Genome of 'Candidatus Phytoplasma fraxini' AshY1 from the Ash Yellows Group.</title>
        <authorList>
            <person name="Boehm J.W."/>
            <person name="Huettel B."/>
            <person name="Schneider B."/>
            <person name="Kube M."/>
        </authorList>
    </citation>
    <scope>NUCLEOTIDE SEQUENCE [LARGE SCALE GENOMIC DNA]</scope>
    <source>
        <strain evidence="13">AshY1</strain>
    </source>
</reference>
<evidence type="ECO:0000256" key="3">
    <source>
        <dbReference type="ARBA" id="ARBA00022723"/>
    </source>
</evidence>
<dbReference type="SMART" id="SM00493">
    <property type="entry name" value="TOPRIM"/>
    <property type="match status" value="1"/>
</dbReference>
<keyword evidence="6" id="KW-0460">Magnesium</keyword>
<dbReference type="PANTHER" id="PTHR42785">
    <property type="entry name" value="DNA TOPOISOMERASE, TYPE IA, CORE"/>
    <property type="match status" value="1"/>
</dbReference>
<dbReference type="PROSITE" id="PS52039">
    <property type="entry name" value="TOPO_IA_2"/>
    <property type="match status" value="1"/>
</dbReference>
<dbReference type="Gene3D" id="1.10.460.10">
    <property type="entry name" value="Topoisomerase I, domain 2"/>
    <property type="match status" value="1"/>
</dbReference>
<gene>
    <name evidence="10" type="primary">topA</name>
    <name evidence="13" type="ORF">AshY1_03770</name>
</gene>
<evidence type="ECO:0000256" key="2">
    <source>
        <dbReference type="ARBA" id="ARBA00009446"/>
    </source>
</evidence>
<feature type="region of interest" description="Interaction with DNA" evidence="10">
    <location>
        <begin position="163"/>
        <end position="168"/>
    </location>
</feature>
<sequence length="649" mass="75173">MKQQIVILESPSKAKTINTFLGDDFLVLYSKGHIRDLSLKGSERLGIDISANFKPDYIIIDKQKVIVKELIQKTKNKKVFLATDPDREGEAIAWHLSQILGLNPEEKNRILFNEITKNVVQKAFQLPSSINKKLVDSQETRRILDRIIGFKLSRLVRKINSQSAGRVQSVALKLIVDLEEQRNKFIPEEFNLIKVHFADFTANLIIKPKDYKMKSEEALQIFNQIKDRKFLLKIIKKKKIKKKPPQNFITSTLQQDAFQNLSMSAKNTMSIAQKLYEGVDINNLRIGLITYMRTDSFRVSSEFTQEIQSFIKHTYGSEYLGHNQKKTNITNNNIGDAHEAIRVTDIKRTPESLSKYLNKYELSLYTRIYKRTLASFMSESIINATKFVFEVDQYLFEAEANEMFFDGYQKIFNKPFKNIFLPSWKKNEEYVPDKIEIIKKMTTPPVRFTEASLIKELEHLKIGRPSTYASIIEILKKRFYVVIENGKMICTEKGILTKNILDNFFSSIINVEYTAKMEKKLDDISTGLIDKITLLKKFYNEFRELYKIASQKLEKPKPELTEEKCDLCGSFLVKRKGKYGEFLGCSAFPKCNKIMNLNKQQKVVLVTEEKCDLCGSFLVKRKGKYGEFLGCSAFPKCNKIINLEKKSKK</sequence>
<protein>
    <recommendedName>
        <fullName evidence="10">DNA topoisomerase 1</fullName>
        <ecNumber evidence="10">5.6.2.1</ecNumber>
    </recommendedName>
    <alternativeName>
        <fullName evidence="10">DNA topoisomerase I</fullName>
    </alternativeName>
</protein>
<evidence type="ECO:0000256" key="10">
    <source>
        <dbReference type="HAMAP-Rule" id="MF_00952"/>
    </source>
</evidence>
<dbReference type="InterPro" id="IPR028612">
    <property type="entry name" value="Topoisom_1_IA"/>
</dbReference>
<feature type="site" description="Interaction with DNA" evidence="10">
    <location>
        <position position="141"/>
    </location>
</feature>
<evidence type="ECO:0000256" key="8">
    <source>
        <dbReference type="ARBA" id="ARBA00023125"/>
    </source>
</evidence>
<feature type="site" description="Interaction with DNA" evidence="10">
    <location>
        <position position="293"/>
    </location>
</feature>
<dbReference type="InterPro" id="IPR023406">
    <property type="entry name" value="Topo_IA_AS"/>
</dbReference>
<evidence type="ECO:0000313" key="13">
    <source>
        <dbReference type="EMBL" id="WYY26490.1"/>
    </source>
</evidence>
<feature type="site" description="Interaction with DNA" evidence="10">
    <location>
        <position position="142"/>
    </location>
</feature>